<comment type="caution">
    <text evidence="3">The sequence shown here is derived from an EMBL/GenBank/DDBJ whole genome shotgun (WGS) entry which is preliminary data.</text>
</comment>
<dbReference type="Gene3D" id="3.30.470.20">
    <property type="entry name" value="ATP-grasp fold, B domain"/>
    <property type="match status" value="1"/>
</dbReference>
<dbReference type="InterPro" id="IPR026838">
    <property type="entry name" value="YheC/D"/>
</dbReference>
<reference evidence="3 4" key="1">
    <citation type="submission" date="2022-11" db="EMBL/GenBank/DDBJ databases">
        <title>Study of microbial diversity in lake waters.</title>
        <authorList>
            <person name="Zhang J."/>
        </authorList>
    </citation>
    <scope>NUCLEOTIDE SEQUENCE [LARGE SCALE GENOMIC DNA]</scope>
    <source>
        <strain evidence="3 4">DT12</strain>
    </source>
</reference>
<evidence type="ECO:0000313" key="4">
    <source>
        <dbReference type="Proteomes" id="UP001208017"/>
    </source>
</evidence>
<protein>
    <submittedName>
        <fullName evidence="3">YheC/YheD family protein</fullName>
    </submittedName>
</protein>
<keyword evidence="4" id="KW-1185">Reference proteome</keyword>
<evidence type="ECO:0000313" key="3">
    <source>
        <dbReference type="EMBL" id="MCX7569285.1"/>
    </source>
</evidence>
<dbReference type="PROSITE" id="PS50975">
    <property type="entry name" value="ATP_GRASP"/>
    <property type="match status" value="1"/>
</dbReference>
<organism evidence="3 4">
    <name type="scientific">Tumebacillus lacus</name>
    <dbReference type="NCBI Taxonomy" id="2995335"/>
    <lineage>
        <taxon>Bacteria</taxon>
        <taxon>Bacillati</taxon>
        <taxon>Bacillota</taxon>
        <taxon>Bacilli</taxon>
        <taxon>Bacillales</taxon>
        <taxon>Alicyclobacillaceae</taxon>
        <taxon>Tumebacillus</taxon>
    </lineage>
</organism>
<sequence>MKVTVGMMHYRRDPRTLFKAYAYAAAAKMEGVDFFYFTPGRVDLEKRTIVAWFYEDGAWVERETSFPDVIYNSGGSVSEKTDEVIERLFDEIPYTSHSVGDKVTVYNRLLKGRLFAKYLLPTHRVRSEDDVLDKLNEYERVIVKPTSGAKGIGVVYVEQNGDDFVTIEQTERSLFTRREFERWLEQWLEMEDLLVQPYVASRTKAGQPFDFRLHVQKGGQGQWVMTTIYPRIGQAGSIITNLSAGGATNELKFFLEHEFGTEAYDIARELEVFALQLAAHMDEVYEENFDELGIDIGLDPHRKFWLYEVNWRPGQPMLFRLELDVVRNMILYCKYLAAHYGQNKWRAQ</sequence>
<dbReference type="RefSeq" id="WP_267150532.1">
    <property type="nucleotide sequence ID" value="NZ_JAPMLT010000002.1"/>
</dbReference>
<keyword evidence="1" id="KW-0067">ATP-binding</keyword>
<name>A0ABT3WX77_9BACL</name>
<evidence type="ECO:0000256" key="1">
    <source>
        <dbReference type="PROSITE-ProRule" id="PRU00409"/>
    </source>
</evidence>
<accession>A0ABT3WX77</accession>
<feature type="domain" description="ATP-grasp" evidence="2">
    <location>
        <begin position="112"/>
        <end position="338"/>
    </location>
</feature>
<proteinExistence type="predicted"/>
<gene>
    <name evidence="3" type="ORF">OS242_04870</name>
</gene>
<dbReference type="SUPFAM" id="SSF56059">
    <property type="entry name" value="Glutathione synthetase ATP-binding domain-like"/>
    <property type="match status" value="1"/>
</dbReference>
<dbReference type="Pfam" id="PF14398">
    <property type="entry name" value="ATPgrasp_YheCD"/>
    <property type="match status" value="1"/>
</dbReference>
<dbReference type="InterPro" id="IPR011761">
    <property type="entry name" value="ATP-grasp"/>
</dbReference>
<dbReference type="Proteomes" id="UP001208017">
    <property type="component" value="Unassembled WGS sequence"/>
</dbReference>
<evidence type="ECO:0000259" key="2">
    <source>
        <dbReference type="PROSITE" id="PS50975"/>
    </source>
</evidence>
<keyword evidence="1" id="KW-0547">Nucleotide-binding</keyword>
<dbReference type="EMBL" id="JAPMLT010000002">
    <property type="protein sequence ID" value="MCX7569285.1"/>
    <property type="molecule type" value="Genomic_DNA"/>
</dbReference>